<dbReference type="GO" id="GO:1990904">
    <property type="term" value="C:ribonucleoprotein complex"/>
    <property type="evidence" value="ECO:0007669"/>
    <property type="project" value="UniProtKB-KW"/>
</dbReference>
<keyword evidence="8" id="KW-1185">Reference proteome</keyword>
<evidence type="ECO:0000256" key="1">
    <source>
        <dbReference type="ARBA" id="ARBA00004173"/>
    </source>
</evidence>
<dbReference type="AlphaFoldDB" id="A0A9N9FFM9"/>
<evidence type="ECO:0000256" key="3">
    <source>
        <dbReference type="ARBA" id="ARBA00022980"/>
    </source>
</evidence>
<proteinExistence type="inferred from homology"/>
<dbReference type="Proteomes" id="UP000789739">
    <property type="component" value="Unassembled WGS sequence"/>
</dbReference>
<evidence type="ECO:0000256" key="2">
    <source>
        <dbReference type="ARBA" id="ARBA00008860"/>
    </source>
</evidence>
<keyword evidence="5" id="KW-0687">Ribonucleoprotein</keyword>
<keyword evidence="4" id="KW-0496">Mitochondrion</keyword>
<comment type="caution">
    <text evidence="7">The sequence shown here is derived from an EMBL/GenBank/DDBJ whole genome shotgun (WGS) entry which is preliminary data.</text>
</comment>
<organism evidence="7 8">
    <name type="scientific">Paraglomus brasilianum</name>
    <dbReference type="NCBI Taxonomy" id="144538"/>
    <lineage>
        <taxon>Eukaryota</taxon>
        <taxon>Fungi</taxon>
        <taxon>Fungi incertae sedis</taxon>
        <taxon>Mucoromycota</taxon>
        <taxon>Glomeromycotina</taxon>
        <taxon>Glomeromycetes</taxon>
        <taxon>Paraglomerales</taxon>
        <taxon>Paraglomeraceae</taxon>
        <taxon>Paraglomus</taxon>
    </lineage>
</organism>
<dbReference type="InterPro" id="IPR018305">
    <property type="entry name" value="Ribosomal_m50"/>
</dbReference>
<gene>
    <name evidence="7" type="ORF">PBRASI_LOCUS4101</name>
</gene>
<dbReference type="Pfam" id="PF10501">
    <property type="entry name" value="Ribosomal_L50"/>
    <property type="match status" value="1"/>
</dbReference>
<name>A0A9N9FFM9_9GLOM</name>
<comment type="subcellular location">
    <subcellularLocation>
        <location evidence="1">Mitochondrion</location>
    </subcellularLocation>
</comment>
<dbReference type="GO" id="GO:0005840">
    <property type="term" value="C:ribosome"/>
    <property type="evidence" value="ECO:0007669"/>
    <property type="project" value="UniProtKB-KW"/>
</dbReference>
<dbReference type="GO" id="GO:0005739">
    <property type="term" value="C:mitochondrion"/>
    <property type="evidence" value="ECO:0007669"/>
    <property type="project" value="UniProtKB-SubCell"/>
</dbReference>
<evidence type="ECO:0000256" key="4">
    <source>
        <dbReference type="ARBA" id="ARBA00023128"/>
    </source>
</evidence>
<dbReference type="OrthoDB" id="6220758at2759"/>
<evidence type="ECO:0000313" key="7">
    <source>
        <dbReference type="EMBL" id="CAG8530844.1"/>
    </source>
</evidence>
<evidence type="ECO:0000256" key="5">
    <source>
        <dbReference type="ARBA" id="ARBA00023274"/>
    </source>
</evidence>
<evidence type="ECO:0000256" key="6">
    <source>
        <dbReference type="ARBA" id="ARBA00035183"/>
    </source>
</evidence>
<dbReference type="EMBL" id="CAJVPI010000404">
    <property type="protein sequence ID" value="CAG8530844.1"/>
    <property type="molecule type" value="Genomic_DNA"/>
</dbReference>
<keyword evidence="3" id="KW-0689">Ribosomal protein</keyword>
<sequence>MSQTPITVYKHIEAAFRTVVTRRLPEVGAKWLEVELSDPKLKFEILKGGVSVIGKEIPNLELNNIKTVSDALKFFLKPSTPDPRKGHPTAEWFEAHKGELPQNMQFIPYAKEHGVKRELRSKLDKKEF</sequence>
<evidence type="ECO:0000313" key="8">
    <source>
        <dbReference type="Proteomes" id="UP000789739"/>
    </source>
</evidence>
<protein>
    <recommendedName>
        <fullName evidence="6">Large ribosomal subunit protein mL50</fullName>
    </recommendedName>
</protein>
<accession>A0A9N9FFM9</accession>
<reference evidence="7" key="1">
    <citation type="submission" date="2021-06" db="EMBL/GenBank/DDBJ databases">
        <authorList>
            <person name="Kallberg Y."/>
            <person name="Tangrot J."/>
            <person name="Rosling A."/>
        </authorList>
    </citation>
    <scope>NUCLEOTIDE SEQUENCE</scope>
    <source>
        <strain evidence="7">BR232B</strain>
    </source>
</reference>
<comment type="similarity">
    <text evidence="2">Belongs to the mitochondrion-specific ribosomal protein mL50 family.</text>
</comment>